<dbReference type="Proteomes" id="UP000182658">
    <property type="component" value="Unassembled WGS sequence"/>
</dbReference>
<dbReference type="InterPro" id="IPR052360">
    <property type="entry name" value="Transcr_Regulatory_Proteins"/>
</dbReference>
<dbReference type="InParanoid" id="A0A1J7IVW6"/>
<feature type="compositionally biased region" description="Pro residues" evidence="7">
    <location>
        <begin position="358"/>
        <end position="370"/>
    </location>
</feature>
<dbReference type="Gene3D" id="4.10.240.10">
    <property type="entry name" value="Zn(2)-C6 fungal-type DNA-binding domain"/>
    <property type="match status" value="1"/>
</dbReference>
<keyword evidence="5" id="KW-0804">Transcription</keyword>
<dbReference type="PANTHER" id="PTHR36206:SF13">
    <property type="entry name" value="TRANSCRIPTIONAL REGULATORY PROTEIN MOC3"/>
    <property type="match status" value="1"/>
</dbReference>
<dbReference type="GO" id="GO:0000981">
    <property type="term" value="F:DNA-binding transcription factor activity, RNA polymerase II-specific"/>
    <property type="evidence" value="ECO:0007669"/>
    <property type="project" value="InterPro"/>
</dbReference>
<feature type="compositionally biased region" description="Polar residues" evidence="7">
    <location>
        <begin position="154"/>
        <end position="173"/>
    </location>
</feature>
<evidence type="ECO:0000256" key="1">
    <source>
        <dbReference type="ARBA" id="ARBA00022723"/>
    </source>
</evidence>
<name>A0A1J7IVW6_9PEZI</name>
<feature type="compositionally biased region" description="Low complexity" evidence="7">
    <location>
        <begin position="29"/>
        <end position="40"/>
    </location>
</feature>
<dbReference type="STRING" id="1408157.A0A1J7IVW6"/>
<dbReference type="EMBL" id="KV875095">
    <property type="protein sequence ID" value="OIW31863.1"/>
    <property type="molecule type" value="Genomic_DNA"/>
</dbReference>
<keyword evidence="3" id="KW-0805">Transcription regulation</keyword>
<accession>A0A1J7IVW6</accession>
<dbReference type="InterPro" id="IPR036864">
    <property type="entry name" value="Zn2-C6_fun-type_DNA-bd_sf"/>
</dbReference>
<dbReference type="Pfam" id="PF00172">
    <property type="entry name" value="Zn_clus"/>
    <property type="match status" value="1"/>
</dbReference>
<keyword evidence="2" id="KW-0862">Zinc</keyword>
<feature type="compositionally biased region" description="Polar residues" evidence="7">
    <location>
        <begin position="108"/>
        <end position="131"/>
    </location>
</feature>
<dbReference type="GO" id="GO:0008270">
    <property type="term" value="F:zinc ion binding"/>
    <property type="evidence" value="ECO:0007669"/>
    <property type="project" value="InterPro"/>
</dbReference>
<dbReference type="SMART" id="SM00066">
    <property type="entry name" value="GAL4"/>
    <property type="match status" value="1"/>
</dbReference>
<reference evidence="9 10" key="1">
    <citation type="submission" date="2016-10" db="EMBL/GenBank/DDBJ databases">
        <title>Draft genome sequence of Coniochaeta ligniaria NRRL30616, a lignocellulolytic fungus for bioabatement of inhibitors in plant biomass hydrolysates.</title>
        <authorList>
            <consortium name="DOE Joint Genome Institute"/>
            <person name="Jimenez D.J."/>
            <person name="Hector R.E."/>
            <person name="Riley R."/>
            <person name="Sun H."/>
            <person name="Grigoriev I.V."/>
            <person name="Van Elsas J.D."/>
            <person name="Nichols N.N."/>
        </authorList>
    </citation>
    <scope>NUCLEOTIDE SEQUENCE [LARGE SCALE GENOMIC DNA]</scope>
    <source>
        <strain evidence="9 10">NRRL 30616</strain>
    </source>
</reference>
<dbReference type="SUPFAM" id="SSF57701">
    <property type="entry name" value="Zn2/Cys6 DNA-binding domain"/>
    <property type="match status" value="1"/>
</dbReference>
<proteinExistence type="predicted"/>
<dbReference type="AlphaFoldDB" id="A0A1J7IVW6"/>
<dbReference type="OrthoDB" id="5375558at2759"/>
<dbReference type="PROSITE" id="PS00463">
    <property type="entry name" value="ZN2_CY6_FUNGAL_1"/>
    <property type="match status" value="1"/>
</dbReference>
<organism evidence="9 10">
    <name type="scientific">Coniochaeta ligniaria NRRL 30616</name>
    <dbReference type="NCBI Taxonomy" id="1408157"/>
    <lineage>
        <taxon>Eukaryota</taxon>
        <taxon>Fungi</taxon>
        <taxon>Dikarya</taxon>
        <taxon>Ascomycota</taxon>
        <taxon>Pezizomycotina</taxon>
        <taxon>Sordariomycetes</taxon>
        <taxon>Sordariomycetidae</taxon>
        <taxon>Coniochaetales</taxon>
        <taxon>Coniochaetaceae</taxon>
        <taxon>Coniochaeta</taxon>
    </lineage>
</organism>
<keyword evidence="1" id="KW-0479">Metal-binding</keyword>
<feature type="compositionally biased region" description="Polar residues" evidence="7">
    <location>
        <begin position="56"/>
        <end position="75"/>
    </location>
</feature>
<evidence type="ECO:0000313" key="9">
    <source>
        <dbReference type="EMBL" id="OIW31863.1"/>
    </source>
</evidence>
<evidence type="ECO:0000256" key="4">
    <source>
        <dbReference type="ARBA" id="ARBA00023125"/>
    </source>
</evidence>
<evidence type="ECO:0000256" key="7">
    <source>
        <dbReference type="SAM" id="MobiDB-lite"/>
    </source>
</evidence>
<sequence>MAQSSESIKSQPPPEVRLDKLQPDIHHSQQATQPQTQPQPKLNGDRTPPSAAVASRVQSSISNDLVTPNYSNENSSDNKHTSTTGGGSIEAGETGKAEATVPSCRASPHSTEVSIAQLASSHGGQNGTRNSGDAPLSPSPPMSGSQHPPAGQPRQGQAAYSSPASYQTSPSMHTGAQYAYPTQIPQQHDPYRASPASVNSSMSLPSMRTFDQQQPPQSQAYTMGSPVGQPIAGQMGGQMGMPSPGGMAPGPVGMGYYSSTLPPNPYGMQVDSNGVRYAIMPEIDPRIILANRQKKEIKRRTKTGCLTCRKRRIKCDEAHPTCNNCKKSKRECLGYDPIFKSQPTTQANPPAPVRIQPAPSPTNNTPPPGTPSLVSPPAATAASPVPFQAAVAPSTYPPTLDPLPSSAYPGSIDPTLRGFDPPQRGYDPVARVADTAPRPVDTAPPVVDTQPRSLDASSFRTGEQAVLSRTSDSSSNAFSRPNPEAGRTNTGEQQQQQHPPRPRAKKMKVDDLIAMGGAAPQGPSSPPSEQIVDEVIRLYYEIYVPGLNLFFETQWYDFKSDNQPGVKNPLSILRLNKRVLDSFSFFLETIRDVKTTDPADMVHSGHLETCVVWELARLPYAAAYGSASRPPSVTIPPEDDPTEVRCRLQVFETLLAGDTLSSNPLLPPPPPSAVNQANQVRANELEFWYRLAEYLLQAHSSPSQAHTAARERCLGQIRAVLDGRENRDVLYSMAVLREYTMQFDAALNEQTAPAHLDENDNRSKLAVATRFIQDEAAKTGTTNVVRRFADLAYRAYVRPGGNVRRV</sequence>
<keyword evidence="4" id="KW-0238">DNA-binding</keyword>
<evidence type="ECO:0000256" key="3">
    <source>
        <dbReference type="ARBA" id="ARBA00023015"/>
    </source>
</evidence>
<dbReference type="GO" id="GO:0003677">
    <property type="term" value="F:DNA binding"/>
    <property type="evidence" value="ECO:0007669"/>
    <property type="project" value="UniProtKB-KW"/>
</dbReference>
<feature type="compositionally biased region" description="Polar residues" evidence="7">
    <location>
        <begin position="196"/>
        <end position="220"/>
    </location>
</feature>
<evidence type="ECO:0000259" key="8">
    <source>
        <dbReference type="PROSITE" id="PS50048"/>
    </source>
</evidence>
<feature type="compositionally biased region" description="Basic and acidic residues" evidence="7">
    <location>
        <begin position="16"/>
        <end position="27"/>
    </location>
</feature>
<dbReference type="CDD" id="cd00067">
    <property type="entry name" value="GAL4"/>
    <property type="match status" value="1"/>
</dbReference>
<feature type="region of interest" description="Disordered" evidence="7">
    <location>
        <begin position="1"/>
        <end position="173"/>
    </location>
</feature>
<dbReference type="InterPro" id="IPR001138">
    <property type="entry name" value="Zn2Cys6_DnaBD"/>
</dbReference>
<feature type="compositionally biased region" description="Low complexity" evidence="7">
    <location>
        <begin position="371"/>
        <end position="381"/>
    </location>
</feature>
<evidence type="ECO:0000256" key="5">
    <source>
        <dbReference type="ARBA" id="ARBA00023163"/>
    </source>
</evidence>
<feature type="compositionally biased region" description="Polar residues" evidence="7">
    <location>
        <begin position="450"/>
        <end position="479"/>
    </location>
</feature>
<feature type="region of interest" description="Disordered" evidence="7">
    <location>
        <begin position="341"/>
        <end position="381"/>
    </location>
</feature>
<keyword evidence="10" id="KW-1185">Reference proteome</keyword>
<keyword evidence="6" id="KW-0539">Nucleus</keyword>
<gene>
    <name evidence="9" type="ORF">CONLIGDRAFT_712311</name>
</gene>
<feature type="region of interest" description="Disordered" evidence="7">
    <location>
        <begin position="396"/>
        <end position="507"/>
    </location>
</feature>
<dbReference type="PROSITE" id="PS50048">
    <property type="entry name" value="ZN2_CY6_FUNGAL_2"/>
    <property type="match status" value="1"/>
</dbReference>
<evidence type="ECO:0000256" key="2">
    <source>
        <dbReference type="ARBA" id="ARBA00022833"/>
    </source>
</evidence>
<evidence type="ECO:0000313" key="10">
    <source>
        <dbReference type="Proteomes" id="UP000182658"/>
    </source>
</evidence>
<protein>
    <recommendedName>
        <fullName evidence="8">Zn(2)-C6 fungal-type domain-containing protein</fullName>
    </recommendedName>
</protein>
<feature type="region of interest" description="Disordered" evidence="7">
    <location>
        <begin position="186"/>
        <end position="220"/>
    </location>
</feature>
<feature type="compositionally biased region" description="Polar residues" evidence="7">
    <location>
        <begin position="1"/>
        <end position="10"/>
    </location>
</feature>
<feature type="domain" description="Zn(2)-C6 fungal-type" evidence="8">
    <location>
        <begin position="304"/>
        <end position="332"/>
    </location>
</feature>
<dbReference type="PANTHER" id="PTHR36206">
    <property type="entry name" value="ASPERCRYPTIN BIOSYNTHESIS CLUSTER-SPECIFIC TRANSCRIPTION REGULATOR ATNN-RELATED"/>
    <property type="match status" value="1"/>
</dbReference>
<evidence type="ECO:0000256" key="6">
    <source>
        <dbReference type="ARBA" id="ARBA00023242"/>
    </source>
</evidence>